<evidence type="ECO:0000256" key="1">
    <source>
        <dbReference type="SAM" id="MobiDB-lite"/>
    </source>
</evidence>
<evidence type="ECO:0000313" key="2">
    <source>
        <dbReference type="EMBL" id="KKM27201.1"/>
    </source>
</evidence>
<gene>
    <name evidence="2" type="ORF">LCGC14_1577100</name>
</gene>
<feature type="compositionally biased region" description="Gly residues" evidence="1">
    <location>
        <begin position="591"/>
        <end position="603"/>
    </location>
</feature>
<comment type="caution">
    <text evidence="2">The sequence shown here is derived from an EMBL/GenBank/DDBJ whole genome shotgun (WGS) entry which is preliminary data.</text>
</comment>
<evidence type="ECO:0008006" key="3">
    <source>
        <dbReference type="Google" id="ProtNLM"/>
    </source>
</evidence>
<dbReference type="AlphaFoldDB" id="A0A0F9IHY5"/>
<reference evidence="2" key="1">
    <citation type="journal article" date="2015" name="Nature">
        <title>Complex archaea that bridge the gap between prokaryotes and eukaryotes.</title>
        <authorList>
            <person name="Spang A."/>
            <person name="Saw J.H."/>
            <person name="Jorgensen S.L."/>
            <person name="Zaremba-Niedzwiedzka K."/>
            <person name="Martijn J."/>
            <person name="Lind A.E."/>
            <person name="van Eijk R."/>
            <person name="Schleper C."/>
            <person name="Guy L."/>
            <person name="Ettema T.J."/>
        </authorList>
    </citation>
    <scope>NUCLEOTIDE SEQUENCE</scope>
</reference>
<organism evidence="2">
    <name type="scientific">marine sediment metagenome</name>
    <dbReference type="NCBI Taxonomy" id="412755"/>
    <lineage>
        <taxon>unclassified sequences</taxon>
        <taxon>metagenomes</taxon>
        <taxon>ecological metagenomes</taxon>
    </lineage>
</organism>
<sequence length="642" mass="71669">MPDTKEDMTPAVPAQYVNSLLEELKNETRGLHIKMNEIELLRHYEDPIQLPTGETPSGLEVRIGATAELIENIKASLTANKPNVVITALRTGDPAAENSSNREAFWGQFLKWINKPVPVLAELVDAQAGLGIGIKKAAFYPWPKKERKRLKGESDKDFRDRLRALKKKWGPPFRVITIHPLTFYFRLGPGNEITESIEHSWKSKRDVYPAYGFDTDAELNAFDQTLNPEIAEAVAATPGQPDQEIRPFPSGLASESMVLVTEYRRERMPNSQGVYQVYINGRLVYQEVGDPSCKYFFCLGRITSSKDPDKLGISVAESFRHNEPLINRALTRMGEAVEMLVRKRLTIEVPDDFHPEMVEIAGLVGESNNLVPRQYKFQYDKADTLPAGAKVIDPFKDVGEVFGAMPFINLLMSIMGQHGVSPIFKGEPPGAGGSGYRDNSLYMMAKSQFEYLIESYSGCLVSLIEWLEGQLVSRVRQEIWVGDLPLKPKDVQEWPATIEVNIDPLLPQNLIAEGQFYDRMHTQGHITRRTMQEKGLRIDQPEMETRGRWLEDLQEMMKPILYQDVLQTVGVLPPPQPQLVGPDGQPIQSQNGGGGGGMIGGASNGAQANIAQMLQEMGGRTRQGQPRQPPEESGSTPGREGF</sequence>
<feature type="compositionally biased region" description="Low complexity" evidence="1">
    <location>
        <begin position="578"/>
        <end position="590"/>
    </location>
</feature>
<feature type="region of interest" description="Disordered" evidence="1">
    <location>
        <begin position="577"/>
        <end position="642"/>
    </location>
</feature>
<proteinExistence type="predicted"/>
<protein>
    <recommendedName>
        <fullName evidence="3">Portal protein</fullName>
    </recommendedName>
</protein>
<name>A0A0F9IHY5_9ZZZZ</name>
<accession>A0A0F9IHY5</accession>
<dbReference type="EMBL" id="LAZR01012367">
    <property type="protein sequence ID" value="KKM27201.1"/>
    <property type="molecule type" value="Genomic_DNA"/>
</dbReference>